<gene>
    <name evidence="5" type="ORF">HNR67_005512</name>
</gene>
<name>A0A7W7CE00_9PSEU</name>
<dbReference type="InterPro" id="IPR036390">
    <property type="entry name" value="WH_DNA-bd_sf"/>
</dbReference>
<dbReference type="Gene3D" id="1.10.10.10">
    <property type="entry name" value="Winged helix-like DNA-binding domain superfamily/Winged helix DNA-binding domain"/>
    <property type="match status" value="1"/>
</dbReference>
<evidence type="ECO:0000256" key="2">
    <source>
        <dbReference type="ARBA" id="ARBA00023125"/>
    </source>
</evidence>
<organism evidence="5 6">
    <name type="scientific">Crossiella cryophila</name>
    <dbReference type="NCBI Taxonomy" id="43355"/>
    <lineage>
        <taxon>Bacteria</taxon>
        <taxon>Bacillati</taxon>
        <taxon>Actinomycetota</taxon>
        <taxon>Actinomycetes</taxon>
        <taxon>Pseudonocardiales</taxon>
        <taxon>Pseudonocardiaceae</taxon>
        <taxon>Crossiella</taxon>
    </lineage>
</organism>
<dbReference type="Pfam" id="PF01638">
    <property type="entry name" value="HxlR"/>
    <property type="match status" value="1"/>
</dbReference>
<sequence>MTQAISRQARCAVARGVDLLGEKWVLMITREAFWGRTRFSDFRKNLGVAPDVLANRLAALVHEGVLERRTYQVTGARAREEYVLTPAGLDLVFVLAGLARWGQEHRPVDAGTAPVYTDAETGEAVELCFVTKDGRRVEPGQLAVRTGEPA</sequence>
<dbReference type="AlphaFoldDB" id="A0A7W7CE00"/>
<dbReference type="Proteomes" id="UP000533598">
    <property type="component" value="Unassembled WGS sequence"/>
</dbReference>
<dbReference type="SUPFAM" id="SSF46785">
    <property type="entry name" value="Winged helix' DNA-binding domain"/>
    <property type="match status" value="1"/>
</dbReference>
<dbReference type="RefSeq" id="WP_185005150.1">
    <property type="nucleotide sequence ID" value="NZ_BAAAUI010000001.1"/>
</dbReference>
<keyword evidence="1" id="KW-0805">Transcription regulation</keyword>
<comment type="caution">
    <text evidence="5">The sequence shown here is derived from an EMBL/GenBank/DDBJ whole genome shotgun (WGS) entry which is preliminary data.</text>
</comment>
<keyword evidence="6" id="KW-1185">Reference proteome</keyword>
<evidence type="ECO:0000256" key="3">
    <source>
        <dbReference type="ARBA" id="ARBA00023163"/>
    </source>
</evidence>
<dbReference type="InterPro" id="IPR036388">
    <property type="entry name" value="WH-like_DNA-bd_sf"/>
</dbReference>
<accession>A0A7W7CE00</accession>
<evidence type="ECO:0000256" key="1">
    <source>
        <dbReference type="ARBA" id="ARBA00023015"/>
    </source>
</evidence>
<protein>
    <submittedName>
        <fullName evidence="5">DNA-binding HxlR family transcriptional regulator</fullName>
    </submittedName>
</protein>
<keyword evidence="3" id="KW-0804">Transcription</keyword>
<keyword evidence="2 5" id="KW-0238">DNA-binding</keyword>
<dbReference type="EMBL" id="JACHMH010000001">
    <property type="protein sequence ID" value="MBB4679394.1"/>
    <property type="molecule type" value="Genomic_DNA"/>
</dbReference>
<dbReference type="PROSITE" id="PS51118">
    <property type="entry name" value="HTH_HXLR"/>
    <property type="match status" value="1"/>
</dbReference>
<evidence type="ECO:0000313" key="6">
    <source>
        <dbReference type="Proteomes" id="UP000533598"/>
    </source>
</evidence>
<dbReference type="PANTHER" id="PTHR33204">
    <property type="entry name" value="TRANSCRIPTIONAL REGULATOR, MARR FAMILY"/>
    <property type="match status" value="1"/>
</dbReference>
<evidence type="ECO:0000259" key="4">
    <source>
        <dbReference type="PROSITE" id="PS51118"/>
    </source>
</evidence>
<dbReference type="PANTHER" id="PTHR33204:SF18">
    <property type="entry name" value="TRANSCRIPTIONAL REGULATORY PROTEIN"/>
    <property type="match status" value="1"/>
</dbReference>
<proteinExistence type="predicted"/>
<dbReference type="GO" id="GO:0003677">
    <property type="term" value="F:DNA binding"/>
    <property type="evidence" value="ECO:0007669"/>
    <property type="project" value="UniProtKB-KW"/>
</dbReference>
<feature type="domain" description="HTH hxlR-type" evidence="4">
    <location>
        <begin position="11"/>
        <end position="110"/>
    </location>
</feature>
<reference evidence="5 6" key="1">
    <citation type="submission" date="2020-08" db="EMBL/GenBank/DDBJ databases">
        <title>Sequencing the genomes of 1000 actinobacteria strains.</title>
        <authorList>
            <person name="Klenk H.-P."/>
        </authorList>
    </citation>
    <scope>NUCLEOTIDE SEQUENCE [LARGE SCALE GENOMIC DNA]</scope>
    <source>
        <strain evidence="5 6">DSM 44230</strain>
    </source>
</reference>
<dbReference type="InterPro" id="IPR002577">
    <property type="entry name" value="HTH_HxlR"/>
</dbReference>
<evidence type="ECO:0000313" key="5">
    <source>
        <dbReference type="EMBL" id="MBB4679394.1"/>
    </source>
</evidence>